<reference evidence="3" key="2">
    <citation type="submission" date="2022-06" db="EMBL/GenBank/DDBJ databases">
        <title>Thermospira aquatica gen. nov., sp. nov.</title>
        <authorList>
            <person name="Ben Ali Gam Z."/>
            <person name="Labat M."/>
        </authorList>
    </citation>
    <scope>NUCLEOTIDE SEQUENCE</scope>
    <source>
        <strain evidence="3">F1F22</strain>
    </source>
</reference>
<protein>
    <submittedName>
        <fullName evidence="3">DUF2892 domain-containing protein</fullName>
    </submittedName>
</protein>
<name>A0AAX3BAL3_9SPIR</name>
<dbReference type="KEGG" id="taqu:KDW03_07310"/>
<evidence type="ECO:0000313" key="3">
    <source>
        <dbReference type="EMBL" id="URA09302.1"/>
    </source>
</evidence>
<dbReference type="Pfam" id="PF11127">
    <property type="entry name" value="YgaP-like_TM"/>
    <property type="match status" value="1"/>
</dbReference>
<gene>
    <name evidence="3" type="ORF">KDW03_07310</name>
</gene>
<organism evidence="3 4">
    <name type="scientific">Thermospira aquatica</name>
    <dbReference type="NCBI Taxonomy" id="2828656"/>
    <lineage>
        <taxon>Bacteria</taxon>
        <taxon>Pseudomonadati</taxon>
        <taxon>Spirochaetota</taxon>
        <taxon>Spirochaetia</taxon>
        <taxon>Brevinematales</taxon>
        <taxon>Thermospiraceae</taxon>
        <taxon>Thermospira</taxon>
    </lineage>
</organism>
<dbReference type="RefSeq" id="WP_271434430.1">
    <property type="nucleotide sequence ID" value="NZ_CP073355.1"/>
</dbReference>
<sequence>MEKNMGTIDRLIRIIIAAVLILLIVLKVITGIWIYVAALVAVVFIVTSMLGFCPLYKLLGISTCKD</sequence>
<keyword evidence="1" id="KW-0472">Membrane</keyword>
<keyword evidence="1" id="KW-0812">Transmembrane</keyword>
<dbReference type="Proteomes" id="UP001056539">
    <property type="component" value="Chromosome"/>
</dbReference>
<dbReference type="EMBL" id="CP073355">
    <property type="protein sequence ID" value="URA09302.1"/>
    <property type="molecule type" value="Genomic_DNA"/>
</dbReference>
<proteinExistence type="predicted"/>
<accession>A0AAX3BAL3</accession>
<evidence type="ECO:0000256" key="1">
    <source>
        <dbReference type="SAM" id="Phobius"/>
    </source>
</evidence>
<feature type="transmembrane region" description="Helical" evidence="1">
    <location>
        <begin position="12"/>
        <end position="29"/>
    </location>
</feature>
<feature type="domain" description="Inner membrane protein YgaP-like transmembrane" evidence="2">
    <location>
        <begin position="1"/>
        <end position="65"/>
    </location>
</feature>
<dbReference type="Gene3D" id="6.10.140.1340">
    <property type="match status" value="1"/>
</dbReference>
<evidence type="ECO:0000313" key="4">
    <source>
        <dbReference type="Proteomes" id="UP001056539"/>
    </source>
</evidence>
<feature type="transmembrane region" description="Helical" evidence="1">
    <location>
        <begin position="35"/>
        <end position="56"/>
    </location>
</feature>
<evidence type="ECO:0000259" key="2">
    <source>
        <dbReference type="Pfam" id="PF11127"/>
    </source>
</evidence>
<dbReference type="AlphaFoldDB" id="A0AAX3BAL3"/>
<reference evidence="3" key="1">
    <citation type="submission" date="2021-04" db="EMBL/GenBank/DDBJ databases">
        <authorList>
            <person name="Postec A."/>
        </authorList>
    </citation>
    <scope>NUCLEOTIDE SEQUENCE</scope>
    <source>
        <strain evidence="3">F1F22</strain>
    </source>
</reference>
<keyword evidence="4" id="KW-1185">Reference proteome</keyword>
<dbReference type="InterPro" id="IPR021309">
    <property type="entry name" value="YgaP-like_TM"/>
</dbReference>
<keyword evidence="1" id="KW-1133">Transmembrane helix</keyword>